<dbReference type="EMBL" id="CAADRP010000491">
    <property type="protein sequence ID" value="VFU29036.1"/>
    <property type="molecule type" value="Genomic_DNA"/>
</dbReference>
<sequence>MGTFTTDSGSSSLYATIVGDLMQMLDDINQLVKDDCQSNYKLRLIGTRDNDSKQYDDPSSNDIGGLIVGDIGNFNFERDIIIEHCCGFFKEFLSCTQNSWPCNIHCFFLMVMMGIDVT</sequence>
<dbReference type="AlphaFoldDB" id="A0A6N2KN71"/>
<accession>A0A6N2KN71</accession>
<proteinExistence type="predicted"/>
<name>A0A6N2KN71_SALVM</name>
<gene>
    <name evidence="1" type="ORF">SVIM_LOCUS101473</name>
</gene>
<evidence type="ECO:0000313" key="1">
    <source>
        <dbReference type="EMBL" id="VFU29036.1"/>
    </source>
</evidence>
<protein>
    <submittedName>
        <fullName evidence="1">Uncharacterized protein</fullName>
    </submittedName>
</protein>
<organism evidence="1">
    <name type="scientific">Salix viminalis</name>
    <name type="common">Common osier</name>
    <name type="synonym">Basket willow</name>
    <dbReference type="NCBI Taxonomy" id="40686"/>
    <lineage>
        <taxon>Eukaryota</taxon>
        <taxon>Viridiplantae</taxon>
        <taxon>Streptophyta</taxon>
        <taxon>Embryophyta</taxon>
        <taxon>Tracheophyta</taxon>
        <taxon>Spermatophyta</taxon>
        <taxon>Magnoliopsida</taxon>
        <taxon>eudicotyledons</taxon>
        <taxon>Gunneridae</taxon>
        <taxon>Pentapetalae</taxon>
        <taxon>rosids</taxon>
        <taxon>fabids</taxon>
        <taxon>Malpighiales</taxon>
        <taxon>Salicaceae</taxon>
        <taxon>Saliceae</taxon>
        <taxon>Salix</taxon>
    </lineage>
</organism>
<reference evidence="1" key="1">
    <citation type="submission" date="2019-03" db="EMBL/GenBank/DDBJ databases">
        <authorList>
            <person name="Mank J."/>
            <person name="Almeida P."/>
        </authorList>
    </citation>
    <scope>NUCLEOTIDE SEQUENCE</scope>
    <source>
        <strain evidence="1">78183</strain>
    </source>
</reference>